<evidence type="ECO:0000256" key="4">
    <source>
        <dbReference type="PROSITE-ProRule" id="PRU00335"/>
    </source>
</evidence>
<keyword evidence="7" id="KW-1185">Reference proteome</keyword>
<feature type="DNA-binding region" description="H-T-H motif" evidence="4">
    <location>
        <begin position="35"/>
        <end position="54"/>
    </location>
</feature>
<organism evidence="6 7">
    <name type="scientific">Streptomyces gardneri</name>
    <dbReference type="NCBI Taxonomy" id="66892"/>
    <lineage>
        <taxon>Bacteria</taxon>
        <taxon>Bacillati</taxon>
        <taxon>Actinomycetota</taxon>
        <taxon>Actinomycetes</taxon>
        <taxon>Kitasatosporales</taxon>
        <taxon>Streptomycetaceae</taxon>
        <taxon>Streptomyces</taxon>
    </lineage>
</organism>
<dbReference type="PANTHER" id="PTHR30055">
    <property type="entry name" value="HTH-TYPE TRANSCRIPTIONAL REGULATOR RUTR"/>
    <property type="match status" value="1"/>
</dbReference>
<evidence type="ECO:0000256" key="1">
    <source>
        <dbReference type="ARBA" id="ARBA00023015"/>
    </source>
</evidence>
<dbReference type="RefSeq" id="WP_141302987.1">
    <property type="nucleotide sequence ID" value="NZ_BJMN01000085.1"/>
</dbReference>
<dbReference type="EMBL" id="BJMN01000085">
    <property type="protein sequence ID" value="GEB62243.1"/>
    <property type="molecule type" value="Genomic_DNA"/>
</dbReference>
<accession>A0A4Y3RZK0</accession>
<dbReference type="Gene3D" id="1.10.10.60">
    <property type="entry name" value="Homeodomain-like"/>
    <property type="match status" value="1"/>
</dbReference>
<name>A0A4Y3RZK0_9ACTN</name>
<dbReference type="PROSITE" id="PS50977">
    <property type="entry name" value="HTH_TETR_2"/>
    <property type="match status" value="1"/>
</dbReference>
<dbReference type="InterPro" id="IPR009057">
    <property type="entry name" value="Homeodomain-like_sf"/>
</dbReference>
<dbReference type="PANTHER" id="PTHR30055:SF234">
    <property type="entry name" value="HTH-TYPE TRANSCRIPTIONAL REGULATOR BETI"/>
    <property type="match status" value="1"/>
</dbReference>
<gene>
    <name evidence="6" type="ORF">SGA01_78480</name>
</gene>
<dbReference type="GO" id="GO:0003700">
    <property type="term" value="F:DNA-binding transcription factor activity"/>
    <property type="evidence" value="ECO:0007669"/>
    <property type="project" value="TreeGrafter"/>
</dbReference>
<feature type="domain" description="HTH tetR-type" evidence="5">
    <location>
        <begin position="12"/>
        <end position="72"/>
    </location>
</feature>
<dbReference type="SUPFAM" id="SSF48498">
    <property type="entry name" value="Tetracyclin repressor-like, C-terminal domain"/>
    <property type="match status" value="1"/>
</dbReference>
<dbReference type="Pfam" id="PF13305">
    <property type="entry name" value="TetR_C_33"/>
    <property type="match status" value="1"/>
</dbReference>
<dbReference type="SUPFAM" id="SSF46689">
    <property type="entry name" value="Homeodomain-like"/>
    <property type="match status" value="1"/>
</dbReference>
<reference evidence="6 7" key="1">
    <citation type="submission" date="2019-06" db="EMBL/GenBank/DDBJ databases">
        <title>Whole genome shotgun sequence of Streptomyces gardneri NBRC 12865.</title>
        <authorList>
            <person name="Hosoyama A."/>
            <person name="Uohara A."/>
            <person name="Ohji S."/>
            <person name="Ichikawa N."/>
        </authorList>
    </citation>
    <scope>NUCLEOTIDE SEQUENCE [LARGE SCALE GENOMIC DNA]</scope>
    <source>
        <strain evidence="6 7">NBRC 12865</strain>
    </source>
</reference>
<evidence type="ECO:0000256" key="2">
    <source>
        <dbReference type="ARBA" id="ARBA00023125"/>
    </source>
</evidence>
<dbReference type="Pfam" id="PF00440">
    <property type="entry name" value="TetR_N"/>
    <property type="match status" value="1"/>
</dbReference>
<dbReference type="PRINTS" id="PR00455">
    <property type="entry name" value="HTHTETR"/>
</dbReference>
<evidence type="ECO:0000313" key="7">
    <source>
        <dbReference type="Proteomes" id="UP000315226"/>
    </source>
</evidence>
<dbReference type="Proteomes" id="UP000315226">
    <property type="component" value="Unassembled WGS sequence"/>
</dbReference>
<protein>
    <submittedName>
        <fullName evidence="6">TetR family transcriptional regulator</fullName>
    </submittedName>
</protein>
<dbReference type="GO" id="GO:0000976">
    <property type="term" value="F:transcription cis-regulatory region binding"/>
    <property type="evidence" value="ECO:0007669"/>
    <property type="project" value="TreeGrafter"/>
</dbReference>
<evidence type="ECO:0000259" key="5">
    <source>
        <dbReference type="PROSITE" id="PS50977"/>
    </source>
</evidence>
<dbReference type="Gene3D" id="1.10.357.10">
    <property type="entry name" value="Tetracycline Repressor, domain 2"/>
    <property type="match status" value="1"/>
</dbReference>
<keyword evidence="3" id="KW-0804">Transcription</keyword>
<dbReference type="AlphaFoldDB" id="A0A4Y3RZK0"/>
<sequence>MSVQQRRERERAERHRLIVDAARELAESEGWGAVTTRRLSERVACSQPVLYSHFTGKEAIVTAVAADGIGELTVALRTARTGAACPAEALTALAVTYLAFARAHPALYEAMFVRRTSLEFATENSPEVLKAAFAEFLHTVGPLTGGRDPATLAELVWSALHGLATLDGTDRLRPDLAEDRLELLVDAVVSGGV</sequence>
<comment type="caution">
    <text evidence="6">The sequence shown here is derived from an EMBL/GenBank/DDBJ whole genome shotgun (WGS) entry which is preliminary data.</text>
</comment>
<dbReference type="InterPro" id="IPR050109">
    <property type="entry name" value="HTH-type_TetR-like_transc_reg"/>
</dbReference>
<keyword evidence="1" id="KW-0805">Transcription regulation</keyword>
<keyword evidence="2 4" id="KW-0238">DNA-binding</keyword>
<evidence type="ECO:0000256" key="3">
    <source>
        <dbReference type="ARBA" id="ARBA00023163"/>
    </source>
</evidence>
<dbReference type="OrthoDB" id="4641396at2"/>
<dbReference type="InterPro" id="IPR001647">
    <property type="entry name" value="HTH_TetR"/>
</dbReference>
<dbReference type="InterPro" id="IPR025996">
    <property type="entry name" value="MT1864/Rv1816-like_C"/>
</dbReference>
<dbReference type="InterPro" id="IPR036271">
    <property type="entry name" value="Tet_transcr_reg_TetR-rel_C_sf"/>
</dbReference>
<evidence type="ECO:0000313" key="6">
    <source>
        <dbReference type="EMBL" id="GEB62243.1"/>
    </source>
</evidence>
<proteinExistence type="predicted"/>